<keyword evidence="3" id="KW-1185">Reference proteome</keyword>
<reference evidence="2 3" key="1">
    <citation type="journal article" date="2019" name="Proc. Natl. Acad. Sci. U.S.A.">
        <title>Regulatory changes in pterin and carotenoid genes underlie balanced color polymorphisms in the wall lizard.</title>
        <authorList>
            <person name="Andrade P."/>
            <person name="Pinho C."/>
            <person name="Perez I de Lanuza G."/>
            <person name="Afonso S."/>
            <person name="Brejcha J."/>
            <person name="Rubin C.J."/>
            <person name="Wallerman O."/>
            <person name="Pereira P."/>
            <person name="Sabatino S.J."/>
            <person name="Bellati A."/>
            <person name="Pellitteri-Rosa D."/>
            <person name="Bosakova Z."/>
            <person name="Bunikis I."/>
            <person name="Carretero M.A."/>
            <person name="Feiner N."/>
            <person name="Marsik P."/>
            <person name="Pauperio F."/>
            <person name="Salvi D."/>
            <person name="Soler L."/>
            <person name="While G.M."/>
            <person name="Uller T."/>
            <person name="Font E."/>
            <person name="Andersson L."/>
            <person name="Carneiro M."/>
        </authorList>
    </citation>
    <scope>NUCLEOTIDE SEQUENCE</scope>
</reference>
<reference evidence="2" key="2">
    <citation type="submission" date="2025-08" db="UniProtKB">
        <authorList>
            <consortium name="Ensembl"/>
        </authorList>
    </citation>
    <scope>IDENTIFICATION</scope>
</reference>
<dbReference type="Ensembl" id="ENSPMRT00000023138.1">
    <property type="protein sequence ID" value="ENSPMRP00000021803.1"/>
    <property type="gene ID" value="ENSPMRG00000014156.1"/>
</dbReference>
<reference evidence="2" key="3">
    <citation type="submission" date="2025-09" db="UniProtKB">
        <authorList>
            <consortium name="Ensembl"/>
        </authorList>
    </citation>
    <scope>IDENTIFICATION</scope>
</reference>
<protein>
    <submittedName>
        <fullName evidence="2">Uncharacterized protein</fullName>
    </submittedName>
</protein>
<dbReference type="Proteomes" id="UP000472272">
    <property type="component" value="Chromosome 4"/>
</dbReference>
<accession>A0A670JBG0</accession>
<dbReference type="AlphaFoldDB" id="A0A670JBG0"/>
<evidence type="ECO:0000313" key="2">
    <source>
        <dbReference type="Ensembl" id="ENSPMRP00000021803.1"/>
    </source>
</evidence>
<dbReference type="GeneTree" id="ENSGT00990000213440"/>
<feature type="region of interest" description="Disordered" evidence="1">
    <location>
        <begin position="1"/>
        <end position="25"/>
    </location>
</feature>
<organism evidence="2 3">
    <name type="scientific">Podarcis muralis</name>
    <name type="common">Wall lizard</name>
    <name type="synonym">Lacerta muralis</name>
    <dbReference type="NCBI Taxonomy" id="64176"/>
    <lineage>
        <taxon>Eukaryota</taxon>
        <taxon>Metazoa</taxon>
        <taxon>Chordata</taxon>
        <taxon>Craniata</taxon>
        <taxon>Vertebrata</taxon>
        <taxon>Euteleostomi</taxon>
        <taxon>Lepidosauria</taxon>
        <taxon>Squamata</taxon>
        <taxon>Bifurcata</taxon>
        <taxon>Unidentata</taxon>
        <taxon>Episquamata</taxon>
        <taxon>Laterata</taxon>
        <taxon>Lacertibaenia</taxon>
        <taxon>Lacertidae</taxon>
        <taxon>Podarcis</taxon>
    </lineage>
</organism>
<evidence type="ECO:0000313" key="3">
    <source>
        <dbReference type="Proteomes" id="UP000472272"/>
    </source>
</evidence>
<proteinExistence type="predicted"/>
<name>A0A670JBG0_PODMU</name>
<evidence type="ECO:0000256" key="1">
    <source>
        <dbReference type="SAM" id="MobiDB-lite"/>
    </source>
</evidence>
<sequence>MSVMGKPHSLKTDNAPRGHRNGPVTWGQIKSLSFQAEQLRQEKHLFSRLLSPPQPPNKLLAAYFAKWQHQQ</sequence>